<evidence type="ECO:0000313" key="6">
    <source>
        <dbReference type="Proteomes" id="UP001085076"/>
    </source>
</evidence>
<dbReference type="OrthoDB" id="2018951at2759"/>
<dbReference type="Proteomes" id="UP001085076">
    <property type="component" value="Miscellaneous, Linkage group lg07"/>
</dbReference>
<dbReference type="AlphaFoldDB" id="A0A9D5H964"/>
<evidence type="ECO:0000256" key="4">
    <source>
        <dbReference type="SAM" id="SignalP"/>
    </source>
</evidence>
<feature type="chain" id="PRO_5038822892" evidence="4">
    <location>
        <begin position="21"/>
        <end position="582"/>
    </location>
</feature>
<keyword evidence="3" id="KW-1133">Transmembrane helix</keyword>
<evidence type="ECO:0000256" key="2">
    <source>
        <dbReference type="SAM" id="MobiDB-lite"/>
    </source>
</evidence>
<evidence type="ECO:0000256" key="1">
    <source>
        <dbReference type="SAM" id="Coils"/>
    </source>
</evidence>
<organism evidence="5 6">
    <name type="scientific">Dioscorea zingiberensis</name>
    <dbReference type="NCBI Taxonomy" id="325984"/>
    <lineage>
        <taxon>Eukaryota</taxon>
        <taxon>Viridiplantae</taxon>
        <taxon>Streptophyta</taxon>
        <taxon>Embryophyta</taxon>
        <taxon>Tracheophyta</taxon>
        <taxon>Spermatophyta</taxon>
        <taxon>Magnoliopsida</taxon>
        <taxon>Liliopsida</taxon>
        <taxon>Dioscoreales</taxon>
        <taxon>Dioscoreaceae</taxon>
        <taxon>Dioscorea</taxon>
    </lineage>
</organism>
<keyword evidence="1" id="KW-0175">Coiled coil</keyword>
<dbReference type="Gene3D" id="2.130.10.10">
    <property type="entry name" value="YVTN repeat-like/Quinoprotein amine dehydrogenase"/>
    <property type="match status" value="1"/>
</dbReference>
<dbReference type="InterPro" id="IPR015943">
    <property type="entry name" value="WD40/YVTN_repeat-like_dom_sf"/>
</dbReference>
<feature type="signal peptide" evidence="4">
    <location>
        <begin position="1"/>
        <end position="20"/>
    </location>
</feature>
<accession>A0A9D5H964</accession>
<reference evidence="5" key="2">
    <citation type="journal article" date="2022" name="Hortic Res">
        <title>The genome of Dioscorea zingiberensis sheds light on the biosynthesis, origin and evolution of the medicinally important diosgenin saponins.</title>
        <authorList>
            <person name="Li Y."/>
            <person name="Tan C."/>
            <person name="Li Z."/>
            <person name="Guo J."/>
            <person name="Li S."/>
            <person name="Chen X."/>
            <person name="Wang C."/>
            <person name="Dai X."/>
            <person name="Yang H."/>
            <person name="Song W."/>
            <person name="Hou L."/>
            <person name="Xu J."/>
            <person name="Tong Z."/>
            <person name="Xu A."/>
            <person name="Yuan X."/>
            <person name="Wang W."/>
            <person name="Yang Q."/>
            <person name="Chen L."/>
            <person name="Sun Z."/>
            <person name="Wang K."/>
            <person name="Pan B."/>
            <person name="Chen J."/>
            <person name="Bao Y."/>
            <person name="Liu F."/>
            <person name="Qi X."/>
            <person name="Gang D.R."/>
            <person name="Wen J."/>
            <person name="Li J."/>
        </authorList>
    </citation>
    <scope>NUCLEOTIDE SEQUENCE</scope>
    <source>
        <strain evidence="5">Dzin_1.0</strain>
    </source>
</reference>
<feature type="transmembrane region" description="Helical" evidence="3">
    <location>
        <begin position="440"/>
        <end position="461"/>
    </location>
</feature>
<keyword evidence="3" id="KW-0812">Transmembrane</keyword>
<proteinExistence type="predicted"/>
<feature type="region of interest" description="Disordered" evidence="2">
    <location>
        <begin position="509"/>
        <end position="534"/>
    </location>
</feature>
<dbReference type="PANTHER" id="PTHR35464">
    <property type="entry name" value="OS06G0115200 PROTEIN"/>
    <property type="match status" value="1"/>
</dbReference>
<dbReference type="PANTHER" id="PTHR35464:SF1">
    <property type="entry name" value="OS06G0115200 PROTEIN"/>
    <property type="match status" value="1"/>
</dbReference>
<comment type="caution">
    <text evidence="5">The sequence shown here is derived from an EMBL/GenBank/DDBJ whole genome shotgun (WGS) entry which is preliminary data.</text>
</comment>
<evidence type="ECO:0000256" key="3">
    <source>
        <dbReference type="SAM" id="Phobius"/>
    </source>
</evidence>
<dbReference type="EMBL" id="JAGGNH010000007">
    <property type="protein sequence ID" value="KAJ0967999.1"/>
    <property type="molecule type" value="Genomic_DNA"/>
</dbReference>
<feature type="compositionally biased region" description="Low complexity" evidence="2">
    <location>
        <begin position="511"/>
        <end position="529"/>
    </location>
</feature>
<gene>
    <name evidence="5" type="ORF">J5N97_024916</name>
</gene>
<protein>
    <submittedName>
        <fullName evidence="5">Uncharacterized protein</fullName>
    </submittedName>
</protein>
<reference evidence="5" key="1">
    <citation type="submission" date="2021-03" db="EMBL/GenBank/DDBJ databases">
        <authorList>
            <person name="Li Z."/>
            <person name="Yang C."/>
        </authorList>
    </citation>
    <scope>NUCLEOTIDE SEQUENCE</scope>
    <source>
        <strain evidence="5">Dzin_1.0</strain>
        <tissue evidence="5">Leaf</tissue>
    </source>
</reference>
<name>A0A9D5H964_9LILI</name>
<dbReference type="InterPro" id="IPR045288">
    <property type="entry name" value="At1g75140-like"/>
</dbReference>
<keyword evidence="6" id="KW-1185">Reference proteome</keyword>
<sequence length="582" mass="62602">MARSLLLLFLLSIPLGSTSPDPLLDRYEAQLRRLESLLDSLSHAVARLESSLPSPAPLRPHELASPVAAGGVAVTKLKPAWSDRFQFSAAARLDSDPTCAAVLPYEDFEGISKYFAVGDSRGRVFVFSSSGDALIEVPSPSDSLVTAMLSYLSSLRNDSLLFTGHADGSLVAHRLSETIGAGADEWPSLSVGSTRPFVRAAARELDSPPVLGLELHQVGRARYVLASDAGGRIRVFTENGTLYGTAIASSRPLAFAKHRLLFLTETGAGSLDLRSMVVREVDCEGLNGTLATAYSFDVLERSKAYGFTSSGDLIHVVLLGDAANLKCRVRAIKKAEVQGPVSIQAIRGYLLALSQDRVFVYNVSSQYYGRAGAPRPLFSVTIQEVKSLFLNSDALQDGSFSETKPLVAADREKLVVLGLGGGYIGIYRSNFPVFKAESKAVVWSTPALLFLLFLIGIWQFYVKKKDSLGWVPEDSFNTTGVGSSGSLLGAGASDRAFGDASRPGELRELRGGPLRGAPRRYVSPPSRYPGGSGIPYRTASVDPGFRGTAELKYRGQNIEPSGFVKRRETLFPATQVSEDHID</sequence>
<feature type="coiled-coil region" evidence="1">
    <location>
        <begin position="24"/>
        <end position="51"/>
    </location>
</feature>
<keyword evidence="3" id="KW-0472">Membrane</keyword>
<evidence type="ECO:0000313" key="5">
    <source>
        <dbReference type="EMBL" id="KAJ0967999.1"/>
    </source>
</evidence>
<keyword evidence="4" id="KW-0732">Signal</keyword>